<dbReference type="Proteomes" id="UP000218209">
    <property type="component" value="Unassembled WGS sequence"/>
</dbReference>
<organism evidence="2 3">
    <name type="scientific">Porphyra umbilicalis</name>
    <name type="common">Purple laver</name>
    <name type="synonym">Red alga</name>
    <dbReference type="NCBI Taxonomy" id="2786"/>
    <lineage>
        <taxon>Eukaryota</taxon>
        <taxon>Rhodophyta</taxon>
        <taxon>Bangiophyceae</taxon>
        <taxon>Bangiales</taxon>
        <taxon>Bangiaceae</taxon>
        <taxon>Porphyra</taxon>
    </lineage>
</organism>
<evidence type="ECO:0000313" key="2">
    <source>
        <dbReference type="EMBL" id="OSX70057.1"/>
    </source>
</evidence>
<dbReference type="EMBL" id="KV919325">
    <property type="protein sequence ID" value="OSX70057.1"/>
    <property type="molecule type" value="Genomic_DNA"/>
</dbReference>
<protein>
    <submittedName>
        <fullName evidence="2">Uncharacterized protein</fullName>
    </submittedName>
</protein>
<reference evidence="2 3" key="1">
    <citation type="submission" date="2017-03" db="EMBL/GenBank/DDBJ databases">
        <title>WGS assembly of Porphyra umbilicalis.</title>
        <authorList>
            <person name="Brawley S.H."/>
            <person name="Blouin N.A."/>
            <person name="Ficko-Blean E."/>
            <person name="Wheeler G.L."/>
            <person name="Lohr M."/>
            <person name="Goodson H.V."/>
            <person name="Jenkins J.W."/>
            <person name="Blaby-Haas C.E."/>
            <person name="Helliwell K.E."/>
            <person name="Chan C."/>
            <person name="Marriage T."/>
            <person name="Bhattacharya D."/>
            <person name="Klein A.S."/>
            <person name="Badis Y."/>
            <person name="Brodie J."/>
            <person name="Cao Y."/>
            <person name="Collen J."/>
            <person name="Dittami S.M."/>
            <person name="Gachon C.M."/>
            <person name="Green B.R."/>
            <person name="Karpowicz S."/>
            <person name="Kim J.W."/>
            <person name="Kudahl U."/>
            <person name="Lin S."/>
            <person name="Michel G."/>
            <person name="Mittag M."/>
            <person name="Olson B.J."/>
            <person name="Pangilinan J."/>
            <person name="Peng Y."/>
            <person name="Qiu H."/>
            <person name="Shu S."/>
            <person name="Singer J.T."/>
            <person name="Smith A.G."/>
            <person name="Sprecher B.N."/>
            <person name="Wagner V."/>
            <person name="Wang W."/>
            <person name="Wang Z.-Y."/>
            <person name="Yan J."/>
            <person name="Yarish C."/>
            <person name="Zoeuner-Riek S."/>
            <person name="Zhuang Y."/>
            <person name="Zou Y."/>
            <person name="Lindquist E.A."/>
            <person name="Grimwood J."/>
            <person name="Barry K."/>
            <person name="Rokhsar D.S."/>
            <person name="Schmutz J."/>
            <person name="Stiller J.W."/>
            <person name="Grossman A.R."/>
            <person name="Prochnik S.E."/>
        </authorList>
    </citation>
    <scope>NUCLEOTIDE SEQUENCE [LARGE SCALE GENOMIC DNA]</scope>
    <source>
        <strain evidence="2">4086291</strain>
    </source>
</reference>
<proteinExistence type="predicted"/>
<evidence type="ECO:0000256" key="1">
    <source>
        <dbReference type="SAM" id="MobiDB-lite"/>
    </source>
</evidence>
<name>A0A1X6NN88_PORUM</name>
<feature type="region of interest" description="Disordered" evidence="1">
    <location>
        <begin position="179"/>
        <end position="198"/>
    </location>
</feature>
<evidence type="ECO:0000313" key="3">
    <source>
        <dbReference type="Proteomes" id="UP000218209"/>
    </source>
</evidence>
<sequence>MAPVPVSVLVAPAPLTTLPRTPPPTAPTSTAVTAPAPGVVPAAPAAAVNPPYPYLTLPRPLTNFNISVQQASEEASASALLANDAFLNAAAAATHAACMADKTAESYGNLSTALSDSFHESGAAVALAAAGAASLARTRATASAGSLTWANAIFRVADDVNFTPRALPIPQSIIDAHAAGAARPPPGASGNEGGQVRE</sequence>
<gene>
    <name evidence="2" type="ORF">BU14_0937s0004</name>
</gene>
<accession>A0A1X6NN88</accession>
<keyword evidence="3" id="KW-1185">Reference proteome</keyword>
<dbReference type="AlphaFoldDB" id="A0A1X6NN88"/>